<dbReference type="PANTHER" id="PTHR43300:SF11">
    <property type="entry name" value="ACETYLTRANSFERASE RV3034C-RELATED"/>
    <property type="match status" value="1"/>
</dbReference>
<evidence type="ECO:0000313" key="4">
    <source>
        <dbReference type="EMBL" id="MDL0088022.1"/>
    </source>
</evidence>
<dbReference type="EMBL" id="JANURM010000001">
    <property type="protein sequence ID" value="MDL0088022.1"/>
    <property type="molecule type" value="Genomic_DNA"/>
</dbReference>
<reference evidence="4" key="2">
    <citation type="journal article" date="2023" name="Microorganisms">
        <title>Isolation and Genomic Characteristics of Cat-Borne Campylobacter felis sp. nov. and Sheep-Borne Campylobacter ovis sp. nov.</title>
        <authorList>
            <person name="Wang H."/>
            <person name="Li Y."/>
            <person name="Gu Y."/>
            <person name="Zhou G."/>
            <person name="Chen X."/>
            <person name="Zhang X."/>
            <person name="Shao Z."/>
            <person name="Zhang J."/>
            <person name="Zhang M."/>
        </authorList>
    </citation>
    <scope>NUCLEOTIDE SEQUENCE</scope>
    <source>
        <strain evidence="4">PS10</strain>
    </source>
</reference>
<dbReference type="CDD" id="cd03349">
    <property type="entry name" value="LbH_XAT"/>
    <property type="match status" value="1"/>
</dbReference>
<dbReference type="Proteomes" id="UP001173801">
    <property type="component" value="Unassembled WGS sequence"/>
</dbReference>
<evidence type="ECO:0000256" key="2">
    <source>
        <dbReference type="SAM" id="Coils"/>
    </source>
</evidence>
<evidence type="ECO:0008006" key="6">
    <source>
        <dbReference type="Google" id="ProtNLM"/>
    </source>
</evidence>
<dbReference type="SUPFAM" id="SSF51161">
    <property type="entry name" value="Trimeric LpxA-like enzymes"/>
    <property type="match status" value="1"/>
</dbReference>
<comment type="caution">
    <text evidence="4">The sequence shown here is derived from an EMBL/GenBank/DDBJ whole genome shotgun (WGS) entry which is preliminary data.</text>
</comment>
<evidence type="ECO:0000256" key="1">
    <source>
        <dbReference type="ARBA" id="ARBA00007274"/>
    </source>
</evidence>
<protein>
    <recommendedName>
        <fullName evidence="6">Acetyltransferase</fullName>
    </recommendedName>
</protein>
<name>A0ABT7HMT4_9BACT</name>
<proteinExistence type="inferred from homology"/>
<accession>A0ABT7HMT4</accession>
<dbReference type="InterPro" id="IPR011004">
    <property type="entry name" value="Trimer_LpxA-like_sf"/>
</dbReference>
<feature type="coiled-coil region" evidence="2">
    <location>
        <begin position="276"/>
        <end position="303"/>
    </location>
</feature>
<organism evidence="4 5">
    <name type="scientific">Campylobacter gastrosuis</name>
    <dbReference type="NCBI Taxonomy" id="2974576"/>
    <lineage>
        <taxon>Bacteria</taxon>
        <taxon>Pseudomonadati</taxon>
        <taxon>Campylobacterota</taxon>
        <taxon>Epsilonproteobacteria</taxon>
        <taxon>Campylobacterales</taxon>
        <taxon>Campylobacteraceae</taxon>
        <taxon>Campylobacter</taxon>
    </lineage>
</organism>
<keyword evidence="5" id="KW-1185">Reference proteome</keyword>
<dbReference type="Gene3D" id="2.160.10.10">
    <property type="entry name" value="Hexapeptide repeat proteins"/>
    <property type="match status" value="1"/>
</dbReference>
<dbReference type="RefSeq" id="WP_284936544.1">
    <property type="nucleotide sequence ID" value="NZ_JANURM010000001.1"/>
</dbReference>
<evidence type="ECO:0000313" key="3">
    <source>
        <dbReference type="EMBL" id="MDL0087811.1"/>
    </source>
</evidence>
<reference evidence="4" key="1">
    <citation type="submission" date="2022-08" db="EMBL/GenBank/DDBJ databases">
        <authorList>
            <person name="Wang H."/>
        </authorList>
    </citation>
    <scope>NUCLEOTIDE SEQUENCE</scope>
    <source>
        <strain evidence="4">PS10</strain>
    </source>
</reference>
<dbReference type="InterPro" id="IPR050179">
    <property type="entry name" value="Trans_hexapeptide_repeat"/>
</dbReference>
<sequence>MQIKVNKFVREYLENFNVLLTYPNGKISRFKDDEIINVPQNGFMEEFSTINKGTNICAMGSFSYSNAIIPSIEIKIGRYCSIANGFSLIATKHPLQTISTSSFTYDPNFYIFKDGAINKIGKSFEFIPHNKLVPPPTPTILENDVYICTNALIKPGITLHTGCVVAQNAIVTKDVPPYAVVGGSPARILKYRFDESTIKRLLALKWWEYHFADFNGISLEKNINFYLDELEKKISNKQITPFKAQKMDFSELINRSKQQILTPITKPAPTPEQLKITKLESENLALKDENLALKNEIKKLKFNLEFGTAKDRIKNHLSYKLGFAIQNCQKSPFGVIKMPFILSYITALHKNEKPAKNHPKLNEYPDYKEALKIKDTKTYKIGLRLINMGKSGKIWG</sequence>
<evidence type="ECO:0000313" key="5">
    <source>
        <dbReference type="Proteomes" id="UP001173801"/>
    </source>
</evidence>
<dbReference type="EMBL" id="JANURM010000001">
    <property type="protein sequence ID" value="MDL0087811.1"/>
    <property type="molecule type" value="Genomic_DNA"/>
</dbReference>
<keyword evidence="2" id="KW-0175">Coiled coil</keyword>
<dbReference type="PANTHER" id="PTHR43300">
    <property type="entry name" value="ACETYLTRANSFERASE"/>
    <property type="match status" value="1"/>
</dbReference>
<gene>
    <name evidence="3" type="ORF">NYG85_00275</name>
    <name evidence="4" type="ORF">NYG85_01350</name>
</gene>
<comment type="similarity">
    <text evidence="1">Belongs to the transferase hexapeptide repeat family.</text>
</comment>